<dbReference type="RefSeq" id="WP_135633737.1">
    <property type="nucleotide sequence ID" value="NZ_RQFE01000022.1"/>
</dbReference>
<dbReference type="Proteomes" id="UP000297239">
    <property type="component" value="Unassembled WGS sequence"/>
</dbReference>
<evidence type="ECO:0000313" key="2">
    <source>
        <dbReference type="Proteomes" id="UP000297239"/>
    </source>
</evidence>
<reference evidence="1" key="1">
    <citation type="journal article" date="2019" name="PLoS Negl. Trop. Dis.">
        <title>Revisiting the worldwide diversity of Leptospira species in the environment.</title>
        <authorList>
            <person name="Vincent A.T."/>
            <person name="Schiettekatte O."/>
            <person name="Bourhy P."/>
            <person name="Veyrier F.J."/>
            <person name="Picardeau M."/>
        </authorList>
    </citation>
    <scope>NUCLEOTIDE SEQUENCE [LARGE SCALE GENOMIC DNA]</scope>
    <source>
        <strain evidence="1">201800293</strain>
    </source>
</reference>
<evidence type="ECO:0000313" key="1">
    <source>
        <dbReference type="EMBL" id="TGK65692.1"/>
    </source>
</evidence>
<proteinExistence type="predicted"/>
<organism evidence="1 2">
    <name type="scientific">Leptospira kanakyensis</name>
    <dbReference type="NCBI Taxonomy" id="2484968"/>
    <lineage>
        <taxon>Bacteria</taxon>
        <taxon>Pseudomonadati</taxon>
        <taxon>Spirochaetota</taxon>
        <taxon>Spirochaetia</taxon>
        <taxon>Leptospirales</taxon>
        <taxon>Leptospiraceae</taxon>
        <taxon>Leptospira</taxon>
    </lineage>
</organism>
<dbReference type="EMBL" id="RQFF01000040">
    <property type="protein sequence ID" value="TGK65692.1"/>
    <property type="molecule type" value="Genomic_DNA"/>
</dbReference>
<accession>A0A6N4PSG8</accession>
<comment type="caution">
    <text evidence="1">The sequence shown here is derived from an EMBL/GenBank/DDBJ whole genome shotgun (WGS) entry which is preliminary data.</text>
</comment>
<protein>
    <submittedName>
        <fullName evidence="1">Uncharacterized protein</fullName>
    </submittedName>
</protein>
<name>A0A6N4PSG8_9LEPT</name>
<gene>
    <name evidence="1" type="ORF">EHQ18_19175</name>
</gene>
<dbReference type="AlphaFoldDB" id="A0A6N4PSG8"/>
<sequence>MLINYKRMTPLDIIADGLIINSSVGELRPIPAVIIDSQTRPEISEFIDAHINQPPGDITVQWGEQAFSKNNLILLIIASRPVKLEFGIRFNISANYALINGIIRSNAMYLQTGLKGDKVSNRIGTSQILLEVGDTGFEIKWNSILLNFLIKNFKGKGFKKEQAKIAAHKEISTLNDLLDIRQNNIKNQ</sequence>
<keyword evidence="2" id="KW-1185">Reference proteome</keyword>